<evidence type="ECO:0000256" key="1">
    <source>
        <dbReference type="SAM" id="MobiDB-lite"/>
    </source>
</evidence>
<name>A0A4Y3WN61_9PSEU</name>
<dbReference type="AlphaFoldDB" id="A0A4Y3WN61"/>
<protein>
    <submittedName>
        <fullName evidence="2">Uncharacterized protein</fullName>
    </submittedName>
</protein>
<feature type="region of interest" description="Disordered" evidence="1">
    <location>
        <begin position="1"/>
        <end position="40"/>
    </location>
</feature>
<sequence length="130" mass="13982">MPNRRYSGSDKPGSARTRHRSEIGGGAAGWRSPHGAPEGYRVEGWATRRDYMPCTPPLDPEGFHPRREEITTDTRARTCKNGPRGLCTDAAGVDAAPPQVKAMLTVHCKSVGLAYEGSNPSPATPRRSGP</sequence>
<proteinExistence type="predicted"/>
<dbReference type="EMBL" id="BJNG01000018">
    <property type="protein sequence ID" value="GEC20245.1"/>
    <property type="molecule type" value="Genomic_DNA"/>
</dbReference>
<accession>A0A4Y3WN61</accession>
<evidence type="ECO:0000313" key="2">
    <source>
        <dbReference type="EMBL" id="GEC20245.1"/>
    </source>
</evidence>
<reference evidence="2 3" key="1">
    <citation type="submission" date="2019-06" db="EMBL/GenBank/DDBJ databases">
        <title>Whole genome shotgun sequence of Pseudonocardia hydrocarbonoxydans NBRC 14498.</title>
        <authorList>
            <person name="Hosoyama A."/>
            <person name="Uohara A."/>
            <person name="Ohji S."/>
            <person name="Ichikawa N."/>
        </authorList>
    </citation>
    <scope>NUCLEOTIDE SEQUENCE [LARGE SCALE GENOMIC DNA]</scope>
    <source>
        <strain evidence="2 3">NBRC 14498</strain>
    </source>
</reference>
<comment type="caution">
    <text evidence="2">The sequence shown here is derived from an EMBL/GenBank/DDBJ whole genome shotgun (WGS) entry which is preliminary data.</text>
</comment>
<keyword evidence="3" id="KW-1185">Reference proteome</keyword>
<dbReference type="Proteomes" id="UP000320338">
    <property type="component" value="Unassembled WGS sequence"/>
</dbReference>
<gene>
    <name evidence="2" type="ORF">PHY01_25280</name>
</gene>
<evidence type="ECO:0000313" key="3">
    <source>
        <dbReference type="Proteomes" id="UP000320338"/>
    </source>
</evidence>
<organism evidence="2 3">
    <name type="scientific">Pseudonocardia hydrocarbonoxydans</name>
    <dbReference type="NCBI Taxonomy" id="76726"/>
    <lineage>
        <taxon>Bacteria</taxon>
        <taxon>Bacillati</taxon>
        <taxon>Actinomycetota</taxon>
        <taxon>Actinomycetes</taxon>
        <taxon>Pseudonocardiales</taxon>
        <taxon>Pseudonocardiaceae</taxon>
        <taxon>Pseudonocardia</taxon>
    </lineage>
</organism>